<feature type="domain" description="LIM zinc-binding" evidence="8">
    <location>
        <begin position="414"/>
        <end position="476"/>
    </location>
</feature>
<feature type="region of interest" description="Disordered" evidence="6">
    <location>
        <begin position="234"/>
        <end position="335"/>
    </location>
</feature>
<feature type="domain" description="Calponin-homology (CH)" evidence="7">
    <location>
        <begin position="18"/>
        <end position="124"/>
    </location>
</feature>
<evidence type="ECO:0000256" key="5">
    <source>
        <dbReference type="PROSITE-ProRule" id="PRU00125"/>
    </source>
</evidence>
<keyword evidence="1" id="KW-0268">Exocytosis</keyword>
<evidence type="ECO:0000256" key="3">
    <source>
        <dbReference type="ARBA" id="ARBA00022833"/>
    </source>
</evidence>
<evidence type="ECO:0000256" key="4">
    <source>
        <dbReference type="ARBA" id="ARBA00023038"/>
    </source>
</evidence>
<dbReference type="SUPFAM" id="SSF57716">
    <property type="entry name" value="Glucocorticoid receptor-like (DNA-binding domain)"/>
    <property type="match status" value="1"/>
</dbReference>
<dbReference type="GO" id="GO:0006887">
    <property type="term" value="P:exocytosis"/>
    <property type="evidence" value="ECO:0007669"/>
    <property type="project" value="UniProtKB-KW"/>
</dbReference>
<dbReference type="InterPro" id="IPR050540">
    <property type="entry name" value="F-actin_Monoox_Mical"/>
</dbReference>
<feature type="region of interest" description="Disordered" evidence="6">
    <location>
        <begin position="158"/>
        <end position="205"/>
    </location>
</feature>
<dbReference type="InterPro" id="IPR001781">
    <property type="entry name" value="Znf_LIM"/>
</dbReference>
<dbReference type="InterPro" id="IPR001715">
    <property type="entry name" value="CH_dom"/>
</dbReference>
<protein>
    <submittedName>
        <fullName evidence="10">F-actin-monooxygenase MICAL3-like</fullName>
    </submittedName>
</protein>
<keyword evidence="2 5" id="KW-0479">Metal-binding</keyword>
<reference evidence="10" key="1">
    <citation type="submission" date="2025-08" db="UniProtKB">
        <authorList>
            <consortium name="RefSeq"/>
        </authorList>
    </citation>
    <scope>IDENTIFICATION</scope>
    <source>
        <tissue evidence="10">Liver</tissue>
    </source>
</reference>
<dbReference type="Gene3D" id="1.10.418.10">
    <property type="entry name" value="Calponin-like domain"/>
    <property type="match status" value="1"/>
</dbReference>
<evidence type="ECO:0000259" key="7">
    <source>
        <dbReference type="PROSITE" id="PS50021"/>
    </source>
</evidence>
<name>A0A7F8QA66_LEPWE</name>
<dbReference type="InterPro" id="IPR036872">
    <property type="entry name" value="CH_dom_sf"/>
</dbReference>
<feature type="compositionally biased region" description="Pro residues" evidence="6">
    <location>
        <begin position="293"/>
        <end position="302"/>
    </location>
</feature>
<evidence type="ECO:0000313" key="10">
    <source>
        <dbReference type="RefSeq" id="XP_030878120.1"/>
    </source>
</evidence>
<keyword evidence="4 5" id="KW-0440">LIM domain</keyword>
<dbReference type="Gene3D" id="2.10.110.10">
    <property type="entry name" value="Cysteine Rich Protein"/>
    <property type="match status" value="1"/>
</dbReference>
<dbReference type="FunFam" id="1.10.418.10:FF:000026">
    <property type="entry name" value="protein-methionine sulfoxide oxidase MICAL3 isoform X1"/>
    <property type="match status" value="1"/>
</dbReference>
<dbReference type="SUPFAM" id="SSF47576">
    <property type="entry name" value="Calponin-homology domain, CH-domain"/>
    <property type="match status" value="1"/>
</dbReference>
<feature type="compositionally biased region" description="Basic and acidic residues" evidence="6">
    <location>
        <begin position="311"/>
        <end position="335"/>
    </location>
</feature>
<dbReference type="RefSeq" id="XP_030878120.1">
    <property type="nucleotide sequence ID" value="XM_031022260.1"/>
</dbReference>
<dbReference type="PANTHER" id="PTHR23167:SF51">
    <property type="entry name" value="[F-ACTIN]-MONOOXYGENASE MICAL3"/>
    <property type="match status" value="1"/>
</dbReference>
<keyword evidence="9" id="KW-1185">Reference proteome</keyword>
<evidence type="ECO:0000259" key="8">
    <source>
        <dbReference type="PROSITE" id="PS50023"/>
    </source>
</evidence>
<dbReference type="PANTHER" id="PTHR23167">
    <property type="entry name" value="CALPONIN HOMOLOGY DOMAIN-CONTAINING PROTEIN DDB_G0272472-RELATED"/>
    <property type="match status" value="1"/>
</dbReference>
<evidence type="ECO:0000313" key="9">
    <source>
        <dbReference type="Proteomes" id="UP000245341"/>
    </source>
</evidence>
<dbReference type="GO" id="GO:0046872">
    <property type="term" value="F:metal ion binding"/>
    <property type="evidence" value="ECO:0007669"/>
    <property type="project" value="UniProtKB-KW"/>
</dbReference>
<dbReference type="Proteomes" id="UP000245341">
    <property type="component" value="Unplaced"/>
</dbReference>
<dbReference type="Pfam" id="PF00412">
    <property type="entry name" value="LIM"/>
    <property type="match status" value="1"/>
</dbReference>
<keyword evidence="3 5" id="KW-0862">Zinc</keyword>
<dbReference type="GeneID" id="102732665"/>
<organism evidence="9 10">
    <name type="scientific">Leptonychotes weddellii</name>
    <name type="common">Weddell seal</name>
    <name type="synonym">Otaria weddellii</name>
    <dbReference type="NCBI Taxonomy" id="9713"/>
    <lineage>
        <taxon>Eukaryota</taxon>
        <taxon>Metazoa</taxon>
        <taxon>Chordata</taxon>
        <taxon>Craniata</taxon>
        <taxon>Vertebrata</taxon>
        <taxon>Euteleostomi</taxon>
        <taxon>Mammalia</taxon>
        <taxon>Eutheria</taxon>
        <taxon>Laurasiatheria</taxon>
        <taxon>Carnivora</taxon>
        <taxon>Caniformia</taxon>
        <taxon>Pinnipedia</taxon>
        <taxon>Phocidae</taxon>
        <taxon>Monachinae</taxon>
        <taxon>Lobodontini</taxon>
        <taxon>Leptonychotes</taxon>
    </lineage>
</organism>
<accession>A0A7F8QA66</accession>
<gene>
    <name evidence="10" type="primary">LOC102732665</name>
</gene>
<dbReference type="KEGG" id="lww:102732665"/>
<dbReference type="PROSITE" id="PS50023">
    <property type="entry name" value="LIM_DOMAIN_2"/>
    <property type="match status" value="1"/>
</dbReference>
<dbReference type="OrthoDB" id="20799at2759"/>
<evidence type="ECO:0000256" key="2">
    <source>
        <dbReference type="ARBA" id="ARBA00022723"/>
    </source>
</evidence>
<dbReference type="SMART" id="SM00033">
    <property type="entry name" value="CH"/>
    <property type="match status" value="1"/>
</dbReference>
<dbReference type="SMART" id="SM00132">
    <property type="entry name" value="LIM"/>
    <property type="match status" value="1"/>
</dbReference>
<dbReference type="Pfam" id="PF00307">
    <property type="entry name" value="CH"/>
    <property type="match status" value="1"/>
</dbReference>
<dbReference type="CDD" id="cd21251">
    <property type="entry name" value="CH_MICAL3"/>
    <property type="match status" value="1"/>
</dbReference>
<dbReference type="PROSITE" id="PS50021">
    <property type="entry name" value="CH"/>
    <property type="match status" value="1"/>
</dbReference>
<sequence length="489" mass="55123">MLPSDHTSDNFFVVVESVARSSKLLGWCQRQTDGYAGVNVTDLTMSWKSGLALCAIIHRYRPDLIDFDSLDEQNVEKNNQLAFDIAEKELGISPIMTGKEMASVGEPDKLSMVMYLTQFYEMFKDSLPSSEALDLNAEEKAVLIASTKSPISFLSKLGQTISRKRSPKDKKEKDLDGAGKRRKTSQSEEEDAPRGYRGGRPTLVSTLTDRRMDVALGNQNKVKYMATQLLAKFEENAPPQSTGMRRQPTQERGVSQPSCCLPEQGRPAPTPQWKQRREKERSRTCPKKVITLSPPPTPPPCRAPGSQQTYRDLDADSRGKQSPHHERPEPEPSRRFFVDQWELSLSLRSSTRPASPSSDSLRQKYIKMYTGGVSSLAEQIANQLQRKEQPKTLLDKKELGSIKKEFPQNLGGSDTCYFCRKRVYVMERLSAEGKFFHRSCFKCEYCATTLRLSAYAYDTEDARHVHQPGNSSDPILLGFYGGFIAVMFD</sequence>
<evidence type="ECO:0000256" key="6">
    <source>
        <dbReference type="SAM" id="MobiDB-lite"/>
    </source>
</evidence>
<dbReference type="AlphaFoldDB" id="A0A7F8QA66"/>
<proteinExistence type="predicted"/>
<dbReference type="PROSITE" id="PS00478">
    <property type="entry name" value="LIM_DOMAIN_1"/>
    <property type="match status" value="1"/>
</dbReference>
<evidence type="ECO:0000256" key="1">
    <source>
        <dbReference type="ARBA" id="ARBA00022483"/>
    </source>
</evidence>
<feature type="compositionally biased region" description="Basic and acidic residues" evidence="6">
    <location>
        <begin position="169"/>
        <end position="179"/>
    </location>
</feature>